<proteinExistence type="predicted"/>
<evidence type="ECO:0000313" key="1">
    <source>
        <dbReference type="EMBL" id="NDW21650.1"/>
    </source>
</evidence>
<dbReference type="GO" id="GO:0003677">
    <property type="term" value="F:DNA binding"/>
    <property type="evidence" value="ECO:0007669"/>
    <property type="project" value="InterPro"/>
</dbReference>
<organism evidence="1 2">
    <name type="scientific">Alteromonas hispanica</name>
    <dbReference type="NCBI Taxonomy" id="315421"/>
    <lineage>
        <taxon>Bacteria</taxon>
        <taxon>Pseudomonadati</taxon>
        <taxon>Pseudomonadota</taxon>
        <taxon>Gammaproteobacteria</taxon>
        <taxon>Alteromonadales</taxon>
        <taxon>Alteromonadaceae</taxon>
        <taxon>Alteromonas/Salinimonas group</taxon>
        <taxon>Alteromonas</taxon>
    </lineage>
</organism>
<dbReference type="RefSeq" id="WP_163111604.1">
    <property type="nucleotide sequence ID" value="NZ_JAAAWP010000004.1"/>
</dbReference>
<reference evidence="1 2" key="1">
    <citation type="submission" date="2020-01" db="EMBL/GenBank/DDBJ databases">
        <title>Genomes of bacteria type strains.</title>
        <authorList>
            <person name="Chen J."/>
            <person name="Zhu S."/>
            <person name="Yang J."/>
        </authorList>
    </citation>
    <scope>NUCLEOTIDE SEQUENCE [LARGE SCALE GENOMIC DNA]</scope>
    <source>
        <strain evidence="1 2">LMG 22958</strain>
    </source>
</reference>
<comment type="caution">
    <text evidence="1">The sequence shown here is derived from an EMBL/GenBank/DDBJ whole genome shotgun (WGS) entry which is preliminary data.</text>
</comment>
<dbReference type="AlphaFoldDB" id="A0A6L9MV33"/>
<dbReference type="Proteomes" id="UP000478837">
    <property type="component" value="Unassembled WGS sequence"/>
</dbReference>
<gene>
    <name evidence="1" type="ORF">GTW09_08985</name>
</gene>
<accession>A0A6L9MV33</accession>
<dbReference type="InterPro" id="IPR010982">
    <property type="entry name" value="Lambda_DNA-bd_dom_sf"/>
</dbReference>
<dbReference type="Gene3D" id="1.10.260.40">
    <property type="entry name" value="lambda repressor-like DNA-binding domains"/>
    <property type="match status" value="1"/>
</dbReference>
<sequence>MKELTLGDIRKQHRVKQEVVAMALSVTASGVSKLESKRIQDVSLQRAAAYLAAVGGSLTIKVTLPDGLTVNVS</sequence>
<keyword evidence="2" id="KW-1185">Reference proteome</keyword>
<evidence type="ECO:0000313" key="2">
    <source>
        <dbReference type="Proteomes" id="UP000478837"/>
    </source>
</evidence>
<protein>
    <submittedName>
        <fullName evidence="1">XRE family transcriptional regulator</fullName>
    </submittedName>
</protein>
<dbReference type="EMBL" id="JAAAWP010000004">
    <property type="protein sequence ID" value="NDW21650.1"/>
    <property type="molecule type" value="Genomic_DNA"/>
</dbReference>
<dbReference type="SUPFAM" id="SSF47413">
    <property type="entry name" value="lambda repressor-like DNA-binding domains"/>
    <property type="match status" value="1"/>
</dbReference>
<name>A0A6L9MV33_9ALTE</name>